<evidence type="ECO:0000313" key="4">
    <source>
        <dbReference type="EMBL" id="RGZ50427.1"/>
    </source>
</evidence>
<comment type="caution">
    <text evidence="4">The sequence shown here is derived from an EMBL/GenBank/DDBJ whole genome shotgun (WGS) entry which is preliminary data.</text>
</comment>
<evidence type="ECO:0000259" key="2">
    <source>
        <dbReference type="Pfam" id="PF05272"/>
    </source>
</evidence>
<dbReference type="Pfam" id="PF08800">
    <property type="entry name" value="BT4734-like_N"/>
    <property type="match status" value="1"/>
</dbReference>
<sequence>MEKSFSLFANFKQTTPSEITLDRVYRLITTDSDLRDRTEKFRFYLRVGNKQMSACEKTSCPAFTPAVRCEGGRKRVHIKAYTGLSLCDLDHIPEERMAEAFAAVCADPHVLLAYHTISGRGLRVIYAFLFEDGSSVADADPADRKTLRVYQEGYRQGNELFARLAGLEYDSSCKNPERISGTAYDPDAYYNPEALPLQVKLPPAPSAKPGRPKGRKAKPGRYTATAGKAAEVSGKRLEDEGIRYEPGHHNEYVMRTGYLFNLYGVPEAEAVAWAIEAFADYGAENVESTFRSCYAGEEEHGSVRLPRSAGGKGRREADEANKPAEVEAIEAFLFSQAEFRHNVITHHCEIRWTEEAGFLPLTDRDVNTLWGRMNKTVGRVYLTDIYNVIHSEFVPLFNPFQSYFDHLPSWDGVSDPIGDLADTVHVKSDQAEFRDYFRKWFVGILPALLDDTVVNHEILVLIGEQGLYKTTWFNFLLPPELRCYFYTKTNSDRLNKDDLFSLTEFALICFEELDGMRPAELNQLKAMVTMPYVNERAAYGRNKERHPHIASFCGTGNNVQFLTDPTGNRRWLPFEVSQIRDPHQHAIPYELVYSQAYALWKSGFCHWFSQEEIRVLNTHNSRFEVPNLEEDLIRTHFRKPFEGETGIFVTAADILEQISSCLRYPLSPNKIGRIMAGLEFESIRYKGKRGYITVKKTGEDIDRERRSGALGL</sequence>
<dbReference type="Proteomes" id="UP000285173">
    <property type="component" value="Unassembled WGS sequence"/>
</dbReference>
<accession>A0A3R6CZN9</accession>
<feature type="compositionally biased region" description="Basic residues" evidence="1">
    <location>
        <begin position="210"/>
        <end position="219"/>
    </location>
</feature>
<evidence type="ECO:0000313" key="7">
    <source>
        <dbReference type="Proteomes" id="UP000285173"/>
    </source>
</evidence>
<protein>
    <submittedName>
        <fullName evidence="4">Uncharacterized protein</fullName>
    </submittedName>
</protein>
<dbReference type="PANTHER" id="PTHR34985:SF1">
    <property type="entry name" value="SLR0554 PROTEIN"/>
    <property type="match status" value="1"/>
</dbReference>
<dbReference type="InterPro" id="IPR014907">
    <property type="entry name" value="BT4734-like_N"/>
</dbReference>
<dbReference type="EMBL" id="QRKC01000003">
    <property type="protein sequence ID" value="RHH77632.1"/>
    <property type="molecule type" value="Genomic_DNA"/>
</dbReference>
<feature type="domain" description="BT4734-like N-terminal" evidence="3">
    <location>
        <begin position="57"/>
        <end position="190"/>
    </location>
</feature>
<evidence type="ECO:0000313" key="6">
    <source>
        <dbReference type="Proteomes" id="UP000283732"/>
    </source>
</evidence>
<evidence type="ECO:0000256" key="1">
    <source>
        <dbReference type="SAM" id="MobiDB-lite"/>
    </source>
</evidence>
<feature type="region of interest" description="Disordered" evidence="1">
    <location>
        <begin position="200"/>
        <end position="233"/>
    </location>
</feature>
<dbReference type="Proteomes" id="UP000283732">
    <property type="component" value="Unassembled WGS sequence"/>
</dbReference>
<feature type="domain" description="Virulence-associated protein E-like" evidence="2">
    <location>
        <begin position="410"/>
        <end position="624"/>
    </location>
</feature>
<dbReference type="Pfam" id="PF05272">
    <property type="entry name" value="VapE-like_dom"/>
    <property type="match status" value="1"/>
</dbReference>
<feature type="region of interest" description="Disordered" evidence="1">
    <location>
        <begin position="301"/>
        <end position="320"/>
    </location>
</feature>
<evidence type="ECO:0000259" key="3">
    <source>
        <dbReference type="Pfam" id="PF08800"/>
    </source>
</evidence>
<organism evidence="4 7">
    <name type="scientific">Parabacteroides merdae</name>
    <dbReference type="NCBI Taxonomy" id="46503"/>
    <lineage>
        <taxon>Bacteria</taxon>
        <taxon>Pseudomonadati</taxon>
        <taxon>Bacteroidota</taxon>
        <taxon>Bacteroidia</taxon>
        <taxon>Bacteroidales</taxon>
        <taxon>Tannerellaceae</taxon>
        <taxon>Parabacteroides</taxon>
    </lineage>
</organism>
<name>A0A3R6CZN9_9BACT</name>
<dbReference type="EMBL" id="QSEF01000004">
    <property type="protein sequence ID" value="RGZ50427.1"/>
    <property type="molecule type" value="Genomic_DNA"/>
</dbReference>
<proteinExistence type="predicted"/>
<dbReference type="AlphaFoldDB" id="A0A3R6CZN9"/>
<dbReference type="PANTHER" id="PTHR34985">
    <property type="entry name" value="SLR0554 PROTEIN"/>
    <property type="match status" value="1"/>
</dbReference>
<gene>
    <name evidence="5" type="ORF">DW191_08725</name>
    <name evidence="4" type="ORF">DW986_03555</name>
</gene>
<reference evidence="6 7" key="1">
    <citation type="submission" date="2018-08" db="EMBL/GenBank/DDBJ databases">
        <title>A genome reference for cultivated species of the human gut microbiota.</title>
        <authorList>
            <person name="Zou Y."/>
            <person name="Xue W."/>
            <person name="Luo G."/>
        </authorList>
    </citation>
    <scope>NUCLEOTIDE SEQUENCE [LARGE SCALE GENOMIC DNA]</scope>
    <source>
        <strain evidence="5 6">AM16-50</strain>
        <strain evidence="4 7">AM50-15</strain>
    </source>
</reference>
<evidence type="ECO:0000313" key="5">
    <source>
        <dbReference type="EMBL" id="RHH77632.1"/>
    </source>
</evidence>
<dbReference type="InterPro" id="IPR007936">
    <property type="entry name" value="VapE-like_dom"/>
</dbReference>